<feature type="region of interest" description="Disordered" evidence="1">
    <location>
        <begin position="151"/>
        <end position="232"/>
    </location>
</feature>
<feature type="compositionally biased region" description="Pro residues" evidence="1">
    <location>
        <begin position="364"/>
        <end position="390"/>
    </location>
</feature>
<feature type="region of interest" description="Disordered" evidence="1">
    <location>
        <begin position="859"/>
        <end position="908"/>
    </location>
</feature>
<feature type="compositionally biased region" description="Basic and acidic residues" evidence="1">
    <location>
        <begin position="1294"/>
        <end position="1309"/>
    </location>
</feature>
<feature type="region of interest" description="Disordered" evidence="1">
    <location>
        <begin position="1244"/>
        <end position="1323"/>
    </location>
</feature>
<dbReference type="STRING" id="436010.A0A166V0H3"/>
<feature type="compositionally biased region" description="Low complexity" evidence="1">
    <location>
        <begin position="966"/>
        <end position="977"/>
    </location>
</feature>
<feature type="compositionally biased region" description="Polar residues" evidence="1">
    <location>
        <begin position="1373"/>
        <end position="1390"/>
    </location>
</feature>
<evidence type="ECO:0000313" key="2">
    <source>
        <dbReference type="EMBL" id="KZP32222.1"/>
    </source>
</evidence>
<feature type="compositionally biased region" description="Polar residues" evidence="1">
    <location>
        <begin position="68"/>
        <end position="84"/>
    </location>
</feature>
<proteinExistence type="predicted"/>
<feature type="compositionally biased region" description="Low complexity" evidence="1">
    <location>
        <begin position="1273"/>
        <end position="1287"/>
    </location>
</feature>
<feature type="compositionally biased region" description="Low complexity" evidence="1">
    <location>
        <begin position="1509"/>
        <end position="1518"/>
    </location>
</feature>
<feature type="region of interest" description="Disordered" evidence="1">
    <location>
        <begin position="1343"/>
        <end position="1362"/>
    </location>
</feature>
<sequence>MDIDTETSVLSDLTPRDSSVVNASEQTTLEEKPSISAAPSEKELEVANPHAEANAAPSAPAEATSATRPTILTTVASAPSNPSIVTPHPKKFTAVNINKKFMQKNSASPITASPASANSPSLKSGSLAHAIPRPVSQLSSSLSRLVTTKLTAAPLTSATTGPGWSRPSSAAQSSSPVSLNGPSAAPAPAAPQLPHAGKVIQPQHRAQVSSLKSDASGKPVWGNVRNDGVSPDLSVQSDFPTAAEVAHVKATARIAKLQDAKDAADISSADKQARSVEADTFRGIHLDPNAHHWDEMEEDDDNFLDGVIEFNDGRQYKVQPADAPKDASQHTPEVIPPPDSDAPAVPVSKEERFADDFDRSWPRSKPPPSIPPREPPPRAQPQATPIPPSPSSHAQSLQDAAASRVLFNERSNRLEPYSNLHPRPGPHAMNRRGSHADSAVSPTEARGRDLPPHSQPSGVHLLQKPGSSPIEGPTRQGPFGPIASGAATIHHRERSREPRRSFPPPQESGRPKDHLVPPPSPNATRERRLSNMGPPPLPFSHQDRPRDNSRQLPPHLSPMLPPDVPLRRYPSREPYVRPPSTAHSNASSSRRPSFAQPTSPVLSQTSATSGEAPPVAVLAPENIEQLHKDSMHQSAERARQRRLQEEEEREKQKERARKKAAELEEKAKAEASLKSPIGATPSESEVSQFLDDAVKKPTSHTPLNRPASLRAISRQASELPRAAPAQTGGDSWRTKAAVPTSPTQRIHTRPPHSPVTTVPKPPPPVLHIIESLTVEAGEDLEVVDFSEMGKFVGVSEPTPDSEPIAVEGDTGNSYTPRPPRPVAADFFGDSVLPPVSLPKSDTGPWRRPVARVLDVDHSLNSKSHVEGRASLAGEVTQPLPVSDVMSSPSSRERRMSSSSQSIPGPTVNTAQPRIVRKESTLSALDDVMSRIKGAMNGIQTNDSVRSSSRTGVDERLQATASLAPQGSSGFGSSTPSSRPVKWTPPALGAHSSDFDPHPREIFDVTISEAPKSPKPAWNTLSVRLPRLSIPIEPLGQKQPHLAKNAPSLRWEILSFVPPVELMNYGDFSLNDVLFGKPLPKRQYHVALPKRTATTVQSAGPPSLAALRPNGAGAFGRPSGADERSTWRKPATHSTASAATLETVSRSPPPDSANGKPGNSSLEDPTLARSRSQPKMPAGSAVAFYRGSTIDTNEPTSSGPVSVNFTVNSELEDAQTKSTAVSPVAKISSILPPSNATRFILSASDLKSQPGSPGTVPALLQSKAESKSSDEDTTGQTPVTPPQTAQTTWPKSPRSFKDSPARAPDPEHLKAVWSQPSGKSRGHAVNSLEGIADDLTGLPFTLQDVKSEDGETPPPSNNSAIPSRMSLHDVTRAFQQVPSSSSSNDMTQRATPLSPPPTSSSVPRQPNFVYPAPSPNPNARPHYGGYPSPMMSHSPSPTMVYPSPVLGRMPMNGQPPMFNAPPGWIPGHPSQPQQHPGMMRPMGSPYPAQMMAYPSPGGPSMYVHHQPPNIQNQGPQQPGAGQGRGRGMMPPMSPAMQHVAAHNPMYPGSPVMMHPPPMPGHPYMNPMPAGRGQLRNDHPGASPIQHTPPHSQPGYTPVPSASFGRPGW</sequence>
<feature type="compositionally biased region" description="Polar residues" evidence="1">
    <location>
        <begin position="151"/>
        <end position="162"/>
    </location>
</feature>
<feature type="compositionally biased region" description="Basic and acidic residues" evidence="1">
    <location>
        <begin position="348"/>
        <end position="361"/>
    </location>
</feature>
<feature type="region of interest" description="Disordered" evidence="1">
    <location>
        <begin position="105"/>
        <end position="128"/>
    </location>
</feature>
<dbReference type="OrthoDB" id="2504896at2759"/>
<feature type="region of interest" description="Disordered" evidence="1">
    <location>
        <begin position="1564"/>
        <end position="1607"/>
    </location>
</feature>
<evidence type="ECO:0000313" key="3">
    <source>
        <dbReference type="Proteomes" id="UP000076532"/>
    </source>
</evidence>
<reference evidence="2 3" key="1">
    <citation type="journal article" date="2016" name="Mol. Biol. Evol.">
        <title>Comparative Genomics of Early-Diverging Mushroom-Forming Fungi Provides Insights into the Origins of Lignocellulose Decay Capabilities.</title>
        <authorList>
            <person name="Nagy L.G."/>
            <person name="Riley R."/>
            <person name="Tritt A."/>
            <person name="Adam C."/>
            <person name="Daum C."/>
            <person name="Floudas D."/>
            <person name="Sun H."/>
            <person name="Yadav J.S."/>
            <person name="Pangilinan J."/>
            <person name="Larsson K.H."/>
            <person name="Matsuura K."/>
            <person name="Barry K."/>
            <person name="Labutti K."/>
            <person name="Kuo R."/>
            <person name="Ohm R.A."/>
            <person name="Bhattacharya S.S."/>
            <person name="Shirouzu T."/>
            <person name="Yoshinaga Y."/>
            <person name="Martin F.M."/>
            <person name="Grigoriev I.V."/>
            <person name="Hibbett D.S."/>
        </authorList>
    </citation>
    <scope>NUCLEOTIDE SEQUENCE [LARGE SCALE GENOMIC DNA]</scope>
    <source>
        <strain evidence="2 3">CBS 109695</strain>
    </source>
</reference>
<name>A0A166V0H3_9AGAM</name>
<gene>
    <name evidence="2" type="ORF">FIBSPDRAFT_1036867</name>
</gene>
<dbReference type="EMBL" id="KV417486">
    <property type="protein sequence ID" value="KZP32222.1"/>
    <property type="molecule type" value="Genomic_DNA"/>
</dbReference>
<feature type="region of interest" description="Disordered" evidence="1">
    <location>
        <begin position="1092"/>
        <end position="1179"/>
    </location>
</feature>
<feature type="region of interest" description="Disordered" evidence="1">
    <location>
        <begin position="960"/>
        <end position="994"/>
    </location>
</feature>
<feature type="region of interest" description="Disordered" evidence="1">
    <location>
        <begin position="314"/>
        <end position="762"/>
    </location>
</feature>
<feature type="compositionally biased region" description="Polar residues" evidence="1">
    <location>
        <begin position="1"/>
        <end position="27"/>
    </location>
</feature>
<feature type="compositionally biased region" description="Polar residues" evidence="1">
    <location>
        <begin position="204"/>
        <end position="213"/>
    </location>
</feature>
<accession>A0A166V0H3</accession>
<feature type="compositionally biased region" description="Low complexity" evidence="1">
    <location>
        <begin position="47"/>
        <end position="67"/>
    </location>
</feature>
<feature type="region of interest" description="Disordered" evidence="1">
    <location>
        <begin position="793"/>
        <end position="845"/>
    </location>
</feature>
<organism evidence="2 3">
    <name type="scientific">Athelia psychrophila</name>
    <dbReference type="NCBI Taxonomy" id="1759441"/>
    <lineage>
        <taxon>Eukaryota</taxon>
        <taxon>Fungi</taxon>
        <taxon>Dikarya</taxon>
        <taxon>Basidiomycota</taxon>
        <taxon>Agaricomycotina</taxon>
        <taxon>Agaricomycetes</taxon>
        <taxon>Agaricomycetidae</taxon>
        <taxon>Atheliales</taxon>
        <taxon>Atheliaceae</taxon>
        <taxon>Athelia</taxon>
    </lineage>
</organism>
<dbReference type="Proteomes" id="UP000076532">
    <property type="component" value="Unassembled WGS sequence"/>
</dbReference>
<feature type="region of interest" description="Disordered" evidence="1">
    <location>
        <begin position="1509"/>
        <end position="1528"/>
    </location>
</feature>
<feature type="compositionally biased region" description="Polar residues" evidence="1">
    <location>
        <begin position="581"/>
        <end position="609"/>
    </location>
</feature>
<protein>
    <submittedName>
        <fullName evidence="2">Uncharacterized protein</fullName>
    </submittedName>
</protein>
<keyword evidence="3" id="KW-1185">Reference proteome</keyword>
<feature type="region of interest" description="Disordered" evidence="1">
    <location>
        <begin position="1373"/>
        <end position="1433"/>
    </location>
</feature>
<evidence type="ECO:0000256" key="1">
    <source>
        <dbReference type="SAM" id="MobiDB-lite"/>
    </source>
</evidence>
<feature type="compositionally biased region" description="Polar residues" evidence="1">
    <location>
        <begin position="1131"/>
        <end position="1145"/>
    </location>
</feature>
<feature type="region of interest" description="Disordered" evidence="1">
    <location>
        <begin position="1"/>
        <end position="90"/>
    </location>
</feature>
<feature type="compositionally biased region" description="Pro residues" evidence="1">
    <location>
        <begin position="555"/>
        <end position="564"/>
    </location>
</feature>
<feature type="compositionally biased region" description="Low complexity" evidence="1">
    <location>
        <begin position="165"/>
        <end position="196"/>
    </location>
</feature>
<feature type="compositionally biased region" description="Basic and acidic residues" evidence="1">
    <location>
        <begin position="624"/>
        <end position="671"/>
    </location>
</feature>
<feature type="compositionally biased region" description="Polar residues" evidence="1">
    <location>
        <begin position="1156"/>
        <end position="1172"/>
    </location>
</feature>
<feature type="compositionally biased region" description="Low complexity" evidence="1">
    <location>
        <begin position="106"/>
        <end position="124"/>
    </location>
</feature>